<dbReference type="Gene3D" id="2.40.160.20">
    <property type="match status" value="1"/>
</dbReference>
<feature type="signal peptide" evidence="2">
    <location>
        <begin position="1"/>
        <end position="28"/>
    </location>
</feature>
<dbReference type="SUPFAM" id="SSF56925">
    <property type="entry name" value="OMPA-like"/>
    <property type="match status" value="1"/>
</dbReference>
<dbReference type="InterPro" id="IPR011250">
    <property type="entry name" value="OMP/PagP_B-barrel"/>
</dbReference>
<evidence type="ECO:0000313" key="4">
    <source>
        <dbReference type="EMBL" id="NDW15411.1"/>
    </source>
</evidence>
<comment type="caution">
    <text evidence="4">The sequence shown here is derived from an EMBL/GenBank/DDBJ whole genome shotgun (WGS) entry which is preliminary data.</text>
</comment>
<evidence type="ECO:0000256" key="1">
    <source>
        <dbReference type="ARBA" id="ARBA00022729"/>
    </source>
</evidence>
<evidence type="ECO:0000313" key="5">
    <source>
        <dbReference type="Proteomes" id="UP000471381"/>
    </source>
</evidence>
<dbReference type="AlphaFoldDB" id="A0A6N9TE25"/>
<organism evidence="4 5">
    <name type="scientific">Alteromonas genovensis</name>
    <dbReference type="NCBI Taxonomy" id="471225"/>
    <lineage>
        <taxon>Bacteria</taxon>
        <taxon>Pseudomonadati</taxon>
        <taxon>Pseudomonadota</taxon>
        <taxon>Gammaproteobacteria</taxon>
        <taxon>Alteromonadales</taxon>
        <taxon>Alteromonadaceae</taxon>
        <taxon>Alteromonas/Salinimonas group</taxon>
        <taxon>Alteromonas</taxon>
    </lineage>
</organism>
<dbReference type="Pfam" id="PF13505">
    <property type="entry name" value="OMP_b-brl"/>
    <property type="match status" value="1"/>
</dbReference>
<dbReference type="EMBL" id="JAAAWO010000004">
    <property type="protein sequence ID" value="NDW15411.1"/>
    <property type="molecule type" value="Genomic_DNA"/>
</dbReference>
<proteinExistence type="predicted"/>
<protein>
    <submittedName>
        <fullName evidence="4">Outer membrane beta-barrel protein</fullName>
    </submittedName>
</protein>
<dbReference type="Proteomes" id="UP000471381">
    <property type="component" value="Unassembled WGS sequence"/>
</dbReference>
<feature type="chain" id="PRO_5026985979" evidence="2">
    <location>
        <begin position="29"/>
        <end position="189"/>
    </location>
</feature>
<evidence type="ECO:0000256" key="2">
    <source>
        <dbReference type="SAM" id="SignalP"/>
    </source>
</evidence>
<keyword evidence="5" id="KW-1185">Reference proteome</keyword>
<dbReference type="InterPro" id="IPR027385">
    <property type="entry name" value="Beta-barrel_OMP"/>
</dbReference>
<feature type="domain" description="Outer membrane protein beta-barrel" evidence="3">
    <location>
        <begin position="13"/>
        <end position="149"/>
    </location>
</feature>
<gene>
    <name evidence="4" type="ORF">GTQ48_07750</name>
</gene>
<accession>A0A6N9TE25</accession>
<dbReference type="RefSeq" id="WP_163106054.1">
    <property type="nucleotide sequence ID" value="NZ_JAAAWO010000004.1"/>
</dbReference>
<name>A0A6N9TE25_9ALTE</name>
<evidence type="ECO:0000259" key="3">
    <source>
        <dbReference type="Pfam" id="PF13505"/>
    </source>
</evidence>
<sequence length="189" mass="20722">MNKAISLLASTSALVALTAAFTPATALADKPDWRYVEGGYTKLDFDNNESFEPDGFTASGKYLLNSNWYLNGEYSFFEEGNFDFDMITVGAGYRLPVNATTDAYFGANLERVDGDIDDDNGYSVNAGLRSMVTEQIELAGEVGYYDVDGGEATIKVGANYYITPQWAVGASYELIDELDIMQVTARYAF</sequence>
<reference evidence="4 5" key="1">
    <citation type="submission" date="2020-01" db="EMBL/GenBank/DDBJ databases">
        <title>Genomes of bacteria type strains.</title>
        <authorList>
            <person name="Chen J."/>
            <person name="Zhu S."/>
            <person name="Yang J."/>
        </authorList>
    </citation>
    <scope>NUCLEOTIDE SEQUENCE [LARGE SCALE GENOMIC DNA]</scope>
    <source>
        <strain evidence="4 5">LMG 24078</strain>
    </source>
</reference>
<keyword evidence="1 2" id="KW-0732">Signal</keyword>